<name>A0A849BU22_9NOCA</name>
<evidence type="ECO:0000256" key="1">
    <source>
        <dbReference type="SAM" id="MobiDB-lite"/>
    </source>
</evidence>
<reference evidence="2 3" key="1">
    <citation type="submission" date="2020-05" db="EMBL/GenBank/DDBJ databases">
        <title>MicrobeNet Type strains.</title>
        <authorList>
            <person name="Nicholson A.C."/>
        </authorList>
    </citation>
    <scope>NUCLEOTIDE SEQUENCE [LARGE SCALE GENOMIC DNA]</scope>
    <source>
        <strain evidence="2 3">JCM 3224</strain>
    </source>
</reference>
<dbReference type="RefSeq" id="WP_157552130.1">
    <property type="nucleotide sequence ID" value="NZ_JABELX010000001.1"/>
</dbReference>
<evidence type="ECO:0000313" key="2">
    <source>
        <dbReference type="EMBL" id="NNH68488.1"/>
    </source>
</evidence>
<comment type="caution">
    <text evidence="2">The sequence shown here is derived from an EMBL/GenBank/DDBJ whole genome shotgun (WGS) entry which is preliminary data.</text>
</comment>
<accession>A0A849BU22</accession>
<sequence length="152" mass="16949">MTDVTRPGPSAGAAISFRRPRHISDLDAELSGPAGQFVSAADLLRRRLFDVGLPLHILLEDLEQPEITREQTRAIITGLADELDVLLRESGLAMLALPQDRYPMSSADGHPDHRRSHDGRDHHRYNQADPEGPAWDSSIRLSGDRSDRYRPP</sequence>
<dbReference type="Proteomes" id="UP000586827">
    <property type="component" value="Unassembled WGS sequence"/>
</dbReference>
<dbReference type="AlphaFoldDB" id="A0A849BU22"/>
<gene>
    <name evidence="2" type="ORF">HLB23_01085</name>
</gene>
<evidence type="ECO:0000313" key="3">
    <source>
        <dbReference type="Proteomes" id="UP000586827"/>
    </source>
</evidence>
<keyword evidence="3" id="KW-1185">Reference proteome</keyword>
<dbReference type="EMBL" id="JABELX010000001">
    <property type="protein sequence ID" value="NNH68488.1"/>
    <property type="molecule type" value="Genomic_DNA"/>
</dbReference>
<protein>
    <submittedName>
        <fullName evidence="2">Uncharacterized protein</fullName>
    </submittedName>
</protein>
<feature type="region of interest" description="Disordered" evidence="1">
    <location>
        <begin position="100"/>
        <end position="152"/>
    </location>
</feature>
<proteinExistence type="predicted"/>
<feature type="compositionally biased region" description="Basic and acidic residues" evidence="1">
    <location>
        <begin position="142"/>
        <end position="152"/>
    </location>
</feature>
<organism evidence="2 3">
    <name type="scientific">Nocardia uniformis</name>
    <dbReference type="NCBI Taxonomy" id="53432"/>
    <lineage>
        <taxon>Bacteria</taxon>
        <taxon>Bacillati</taxon>
        <taxon>Actinomycetota</taxon>
        <taxon>Actinomycetes</taxon>
        <taxon>Mycobacteriales</taxon>
        <taxon>Nocardiaceae</taxon>
        <taxon>Nocardia</taxon>
    </lineage>
</organism>